<protein>
    <recommendedName>
        <fullName evidence="2">SPT2 homolog N-terminal domain-containing protein</fullName>
    </recommendedName>
</protein>
<gene>
    <name evidence="3" type="ORF">J437_LFUL004762</name>
</gene>
<accession>A0A8K0K0M9</accession>
<evidence type="ECO:0000256" key="1">
    <source>
        <dbReference type="SAM" id="MobiDB-lite"/>
    </source>
</evidence>
<feature type="compositionally biased region" description="Basic and acidic residues" evidence="1">
    <location>
        <begin position="189"/>
        <end position="215"/>
    </location>
</feature>
<evidence type="ECO:0000259" key="2">
    <source>
        <dbReference type="Pfam" id="PF22878"/>
    </source>
</evidence>
<reference evidence="3" key="1">
    <citation type="submission" date="2013-04" db="EMBL/GenBank/DDBJ databases">
        <authorList>
            <person name="Qu J."/>
            <person name="Murali S.C."/>
            <person name="Bandaranaike D."/>
            <person name="Bellair M."/>
            <person name="Blankenburg K."/>
            <person name="Chao H."/>
            <person name="Dinh H."/>
            <person name="Doddapaneni H."/>
            <person name="Downs B."/>
            <person name="Dugan-Rocha S."/>
            <person name="Elkadiri S."/>
            <person name="Gnanaolivu R.D."/>
            <person name="Hernandez B."/>
            <person name="Javaid M."/>
            <person name="Jayaseelan J.C."/>
            <person name="Lee S."/>
            <person name="Li M."/>
            <person name="Ming W."/>
            <person name="Munidasa M."/>
            <person name="Muniz J."/>
            <person name="Nguyen L."/>
            <person name="Ongeri F."/>
            <person name="Osuji N."/>
            <person name="Pu L.-L."/>
            <person name="Puazo M."/>
            <person name="Qu C."/>
            <person name="Quiroz J."/>
            <person name="Raj R."/>
            <person name="Weissenberger G."/>
            <person name="Xin Y."/>
            <person name="Zou X."/>
            <person name="Han Y."/>
            <person name="Richards S."/>
            <person name="Worley K."/>
            <person name="Muzny D."/>
            <person name="Gibbs R."/>
        </authorList>
    </citation>
    <scope>NUCLEOTIDE SEQUENCE</scope>
    <source>
        <strain evidence="3">Sampled in the wild</strain>
    </source>
</reference>
<dbReference type="OrthoDB" id="6259853at2759"/>
<organism evidence="3 4">
    <name type="scientific">Ladona fulva</name>
    <name type="common">Scarce chaser dragonfly</name>
    <name type="synonym">Libellula fulva</name>
    <dbReference type="NCBI Taxonomy" id="123851"/>
    <lineage>
        <taxon>Eukaryota</taxon>
        <taxon>Metazoa</taxon>
        <taxon>Ecdysozoa</taxon>
        <taxon>Arthropoda</taxon>
        <taxon>Hexapoda</taxon>
        <taxon>Insecta</taxon>
        <taxon>Pterygota</taxon>
        <taxon>Palaeoptera</taxon>
        <taxon>Odonata</taxon>
        <taxon>Epiprocta</taxon>
        <taxon>Anisoptera</taxon>
        <taxon>Libelluloidea</taxon>
        <taxon>Libellulidae</taxon>
        <taxon>Ladona</taxon>
    </lineage>
</organism>
<dbReference type="AlphaFoldDB" id="A0A8K0K0M9"/>
<reference evidence="3" key="2">
    <citation type="submission" date="2017-10" db="EMBL/GenBank/DDBJ databases">
        <title>Ladona fulva Genome sequencing and assembly.</title>
        <authorList>
            <person name="Murali S."/>
            <person name="Richards S."/>
            <person name="Bandaranaike D."/>
            <person name="Bellair M."/>
            <person name="Blankenburg K."/>
            <person name="Chao H."/>
            <person name="Dinh H."/>
            <person name="Doddapaneni H."/>
            <person name="Dugan-Rocha S."/>
            <person name="Elkadiri S."/>
            <person name="Gnanaolivu R."/>
            <person name="Hernandez B."/>
            <person name="Skinner E."/>
            <person name="Javaid M."/>
            <person name="Lee S."/>
            <person name="Li M."/>
            <person name="Ming W."/>
            <person name="Munidasa M."/>
            <person name="Muniz J."/>
            <person name="Nguyen L."/>
            <person name="Hughes D."/>
            <person name="Osuji N."/>
            <person name="Pu L.-L."/>
            <person name="Puazo M."/>
            <person name="Qu C."/>
            <person name="Quiroz J."/>
            <person name="Raj R."/>
            <person name="Weissenberger G."/>
            <person name="Xin Y."/>
            <person name="Zou X."/>
            <person name="Han Y."/>
            <person name="Worley K."/>
            <person name="Muzny D."/>
            <person name="Gibbs R."/>
        </authorList>
    </citation>
    <scope>NUCLEOTIDE SEQUENCE</scope>
    <source>
        <strain evidence="3">Sampled in the wild</strain>
    </source>
</reference>
<name>A0A8K0K0M9_LADFU</name>
<dbReference type="Pfam" id="PF22878">
    <property type="entry name" value="SPT2_N"/>
    <property type="match status" value="1"/>
</dbReference>
<dbReference type="Proteomes" id="UP000792457">
    <property type="component" value="Unassembled WGS sequence"/>
</dbReference>
<feature type="domain" description="SPT2 homolog N-terminal" evidence="2">
    <location>
        <begin position="3"/>
        <end position="72"/>
    </location>
</feature>
<feature type="non-terminal residue" evidence="3">
    <location>
        <position position="1"/>
    </location>
</feature>
<keyword evidence="4" id="KW-1185">Reference proteome</keyword>
<evidence type="ECO:0000313" key="4">
    <source>
        <dbReference type="Proteomes" id="UP000792457"/>
    </source>
</evidence>
<proteinExistence type="predicted"/>
<dbReference type="InterPro" id="IPR054552">
    <property type="entry name" value="SPT2_N"/>
</dbReference>
<feature type="compositionally biased region" description="Polar residues" evidence="1">
    <location>
        <begin position="123"/>
        <end position="135"/>
    </location>
</feature>
<dbReference type="EMBL" id="KZ308255">
    <property type="protein sequence ID" value="KAG8225833.1"/>
    <property type="molecule type" value="Genomic_DNA"/>
</dbReference>
<feature type="region of interest" description="Disordered" evidence="1">
    <location>
        <begin position="121"/>
        <end position="233"/>
    </location>
</feature>
<evidence type="ECO:0000313" key="3">
    <source>
        <dbReference type="EMBL" id="KAG8225833.1"/>
    </source>
</evidence>
<comment type="caution">
    <text evidence="3">The sequence shown here is derived from an EMBL/GenBank/DDBJ whole genome shotgun (WGS) entry which is preliminary data.</text>
</comment>
<feature type="compositionally biased region" description="Basic and acidic residues" evidence="1">
    <location>
        <begin position="142"/>
        <end position="154"/>
    </location>
</feature>
<sequence length="233" mass="26689">MVKCYRTTFGPPKKEPKSKCLSDNIRKFLAKKEEEEKLKLLEANKKREDLLALRSQDKKANKRVRAMLKSTKAANKAVIDDARDDVNTAVTMAGPSQPDEDDYGYVSQEASAFYNKLMDKYSSIPNSEPNFSKKTASVKDLTSTKDRVRMALLKEEEEEAMGHKRKRRKKEDRKQDDDDDDANIQCSAPDRRPLHEESSSSKYSRDAHEKPEPEVKKKRPPAPPPMDFAQLLK</sequence>